<comment type="caution">
    <text evidence="2">The sequence shown here is derived from an EMBL/GenBank/DDBJ whole genome shotgun (WGS) entry which is preliminary data.</text>
</comment>
<dbReference type="EMBL" id="SNRW01001223">
    <property type="protein sequence ID" value="KAA6397249.1"/>
    <property type="molecule type" value="Genomic_DNA"/>
</dbReference>
<feature type="compositionally biased region" description="Polar residues" evidence="1">
    <location>
        <begin position="53"/>
        <end position="70"/>
    </location>
</feature>
<organism evidence="2 3">
    <name type="scientific">Streblomastix strix</name>
    <dbReference type="NCBI Taxonomy" id="222440"/>
    <lineage>
        <taxon>Eukaryota</taxon>
        <taxon>Metamonada</taxon>
        <taxon>Preaxostyla</taxon>
        <taxon>Oxymonadida</taxon>
        <taxon>Streblomastigidae</taxon>
        <taxon>Streblomastix</taxon>
    </lineage>
</organism>
<protein>
    <submittedName>
        <fullName evidence="2">Uncharacterized protein</fullName>
    </submittedName>
</protein>
<name>A0A5J4WT16_9EUKA</name>
<sequence>MYESSWYDSGQLVPDQVTPASDELPLVDDTASAGISTSYSRGDHVHPLNVTTTISPQDSASGSVGTTNYYARNDHSHPINVETNASNIPIVDGVDANGTSAYYSRQDHVHPQQLTYDGNVIATQFIKSGGTANDILLTDGSTKQQSMASKLYQVVEQPLFIKLCTFIAYNASTDNSIEFQVDTRSGFGKIQFNQHWSNGSGISSYQYKFAPSLVTSLSSAWIIYFGNGVDRQGELWCLIDYYSYYTVIYQTAVGVFQGQITNILTTDGQTDLPTGYSRLTIDLSNESGAANRGLRISADGNTLSFNGSVIAGTGATSGSSNGSVNYSAGNPILWGLNSVDTNGGFYSDGPKIYWRAKPVTLGAVPP</sequence>
<reference evidence="2 3" key="1">
    <citation type="submission" date="2019-03" db="EMBL/GenBank/DDBJ databases">
        <title>Single cell metagenomics reveals metabolic interactions within the superorganism composed of flagellate Streblomastix strix and complex community of Bacteroidetes bacteria on its surface.</title>
        <authorList>
            <person name="Treitli S.C."/>
            <person name="Kolisko M."/>
            <person name="Husnik F."/>
            <person name="Keeling P."/>
            <person name="Hampl V."/>
        </authorList>
    </citation>
    <scope>NUCLEOTIDE SEQUENCE [LARGE SCALE GENOMIC DNA]</scope>
    <source>
        <strain evidence="2">ST1C</strain>
    </source>
</reference>
<evidence type="ECO:0000313" key="3">
    <source>
        <dbReference type="Proteomes" id="UP000324800"/>
    </source>
</evidence>
<feature type="region of interest" description="Disordered" evidence="1">
    <location>
        <begin position="1"/>
        <end position="22"/>
    </location>
</feature>
<dbReference type="AlphaFoldDB" id="A0A5J4WT16"/>
<dbReference type="Proteomes" id="UP000324800">
    <property type="component" value="Unassembled WGS sequence"/>
</dbReference>
<proteinExistence type="predicted"/>
<gene>
    <name evidence="2" type="ORF">EZS28_007221</name>
</gene>
<feature type="region of interest" description="Disordered" evidence="1">
    <location>
        <begin position="53"/>
        <end position="77"/>
    </location>
</feature>
<evidence type="ECO:0000256" key="1">
    <source>
        <dbReference type="SAM" id="MobiDB-lite"/>
    </source>
</evidence>
<evidence type="ECO:0000313" key="2">
    <source>
        <dbReference type="EMBL" id="KAA6397249.1"/>
    </source>
</evidence>
<accession>A0A5J4WT16</accession>